<evidence type="ECO:0000256" key="5">
    <source>
        <dbReference type="ARBA" id="ARBA00023242"/>
    </source>
</evidence>
<dbReference type="OrthoDB" id="1405595at2759"/>
<dbReference type="PANTHER" id="PTHR47660">
    <property type="entry name" value="TRANSCRIPTION FACTOR WITH C2H2 AND ZN(2)-CYS(6) DNA BINDING DOMAIN (EUROFUNG)-RELATED-RELATED"/>
    <property type="match status" value="1"/>
</dbReference>
<feature type="domain" description="Xylanolytic transcriptional activator regulatory" evidence="7">
    <location>
        <begin position="225"/>
        <end position="435"/>
    </location>
</feature>
<keyword evidence="9" id="KW-1185">Reference proteome</keyword>
<dbReference type="AlphaFoldDB" id="A0A1Y2G4C2"/>
<evidence type="ECO:0000256" key="3">
    <source>
        <dbReference type="ARBA" id="ARBA00023015"/>
    </source>
</evidence>
<accession>A0A1Y2G4C2</accession>
<dbReference type="Pfam" id="PF04082">
    <property type="entry name" value="Fungal_trans"/>
    <property type="match status" value="1"/>
</dbReference>
<evidence type="ECO:0000256" key="2">
    <source>
        <dbReference type="ARBA" id="ARBA00022833"/>
    </source>
</evidence>
<name>A0A1Y2G4C2_9BASI</name>
<keyword evidence="3" id="KW-0805">Transcription regulation</keyword>
<evidence type="ECO:0000259" key="7">
    <source>
        <dbReference type="Pfam" id="PF04082"/>
    </source>
</evidence>
<dbReference type="Proteomes" id="UP000193467">
    <property type="component" value="Unassembled WGS sequence"/>
</dbReference>
<evidence type="ECO:0000256" key="4">
    <source>
        <dbReference type="ARBA" id="ARBA00023163"/>
    </source>
</evidence>
<proteinExistence type="predicted"/>
<evidence type="ECO:0000256" key="6">
    <source>
        <dbReference type="SAM" id="MobiDB-lite"/>
    </source>
</evidence>
<dbReference type="GO" id="GO:0008270">
    <property type="term" value="F:zinc ion binding"/>
    <property type="evidence" value="ECO:0007669"/>
    <property type="project" value="InterPro"/>
</dbReference>
<evidence type="ECO:0000313" key="9">
    <source>
        <dbReference type="Proteomes" id="UP000193467"/>
    </source>
</evidence>
<keyword evidence="1" id="KW-0479">Metal-binding</keyword>
<dbReference type="GO" id="GO:0006351">
    <property type="term" value="P:DNA-templated transcription"/>
    <property type="evidence" value="ECO:0007669"/>
    <property type="project" value="InterPro"/>
</dbReference>
<sequence length="700" mass="75583">MTASPPLALPEAQIDPFDTLPPPMAPAEYGFGLNSLFEMQLGGPAYNGSVQQPFMDPLFGFSAFSPGRVDGQDSGLQLATDDGMFWSAFLSPPNPIATAELDATGDLNGDSSTSLNAPTPRRGRIMVAATGVATRHGSPAPQEEGGESLAGPSKAWPVWNPAEKDSGITVETVADHPPGLAGEIDEDVRMSILETLRFAQLTDHEYHSLYRTMSRLKLETYNTLLRLYFLHFHPVVPFLHIPSFNPRSTVGFLLLVILAIGAVHAPLAGALQLGRVLLEVSRRGIEHLTNRDNRLARSLPMSQALLLWSTIKWLGSPRLLELSEVFRCTFVTQLRRLQVFDEPSPALSPNASVQERWASFVASEERRRTGMACFLLESEFTTLMHLSPTLVLGELKTSLPCSEELWNAPTAEAWDALNQPSPPALQVGALFRLITADSPFPLPASIRLNPFACHLLVNAIHLLVWSSAQLSFIPNVAELAATNVRRSLSRLGRGENEFTPSFGATEGESKFSAACVSYHLAHIATHLRLEELDVVAGRWSALDAASAKAKIVSWMVSNGEQARIVALHAGQLVRLVHLYPTYGTYESSSLFYAALCLHLYARSLLISSSGFASTSSDTTVYALDSPQNSPSDPSIFIATGGPHPPSLNFEGIGPLTDSAASKKILTTLASALAGQTGAVWRIGQVLASVLLVIAGHEEST</sequence>
<dbReference type="GO" id="GO:0003677">
    <property type="term" value="F:DNA binding"/>
    <property type="evidence" value="ECO:0007669"/>
    <property type="project" value="InterPro"/>
</dbReference>
<protein>
    <submittedName>
        <fullName evidence="8">Fungal-specific transcription factor domain-domain-containing protein</fullName>
    </submittedName>
</protein>
<comment type="caution">
    <text evidence="8">The sequence shown here is derived from an EMBL/GenBank/DDBJ whole genome shotgun (WGS) entry which is preliminary data.</text>
</comment>
<reference evidence="8 9" key="1">
    <citation type="submission" date="2016-07" db="EMBL/GenBank/DDBJ databases">
        <title>Pervasive Adenine N6-methylation of Active Genes in Fungi.</title>
        <authorList>
            <consortium name="DOE Joint Genome Institute"/>
            <person name="Mondo S.J."/>
            <person name="Dannebaum R.O."/>
            <person name="Kuo R.C."/>
            <person name="Labutti K."/>
            <person name="Haridas S."/>
            <person name="Kuo A."/>
            <person name="Salamov A."/>
            <person name="Ahrendt S.R."/>
            <person name="Lipzen A."/>
            <person name="Sullivan W."/>
            <person name="Andreopoulos W.B."/>
            <person name="Clum A."/>
            <person name="Lindquist E."/>
            <person name="Daum C."/>
            <person name="Ramamoorthy G.K."/>
            <person name="Gryganskyi A."/>
            <person name="Culley D."/>
            <person name="Magnuson J.K."/>
            <person name="James T.Y."/>
            <person name="O'Malley M.A."/>
            <person name="Stajich J.E."/>
            <person name="Spatafora J.W."/>
            <person name="Visel A."/>
            <person name="Grigoriev I.V."/>
        </authorList>
    </citation>
    <scope>NUCLEOTIDE SEQUENCE [LARGE SCALE GENOMIC DNA]</scope>
    <source>
        <strain evidence="8 9">62-1032</strain>
    </source>
</reference>
<organism evidence="8 9">
    <name type="scientific">Leucosporidium creatinivorum</name>
    <dbReference type="NCBI Taxonomy" id="106004"/>
    <lineage>
        <taxon>Eukaryota</taxon>
        <taxon>Fungi</taxon>
        <taxon>Dikarya</taxon>
        <taxon>Basidiomycota</taxon>
        <taxon>Pucciniomycotina</taxon>
        <taxon>Microbotryomycetes</taxon>
        <taxon>Leucosporidiales</taxon>
        <taxon>Leucosporidium</taxon>
    </lineage>
</organism>
<gene>
    <name evidence="8" type="ORF">BCR35DRAFT_299638</name>
</gene>
<dbReference type="InterPro" id="IPR007219">
    <property type="entry name" value="XnlR_reg_dom"/>
</dbReference>
<dbReference type="EMBL" id="MCGR01000004">
    <property type="protein sequence ID" value="ORY90096.1"/>
    <property type="molecule type" value="Genomic_DNA"/>
</dbReference>
<dbReference type="InParanoid" id="A0A1Y2G4C2"/>
<dbReference type="CDD" id="cd12148">
    <property type="entry name" value="fungal_TF_MHR"/>
    <property type="match status" value="1"/>
</dbReference>
<evidence type="ECO:0000256" key="1">
    <source>
        <dbReference type="ARBA" id="ARBA00022723"/>
    </source>
</evidence>
<keyword evidence="4" id="KW-0804">Transcription</keyword>
<keyword evidence="2" id="KW-0862">Zinc</keyword>
<evidence type="ECO:0000313" key="8">
    <source>
        <dbReference type="EMBL" id="ORY90096.1"/>
    </source>
</evidence>
<dbReference type="STRING" id="106004.A0A1Y2G4C2"/>
<dbReference type="PANTHER" id="PTHR47660:SF2">
    <property type="entry name" value="TRANSCRIPTION FACTOR WITH C2H2 AND ZN(2)-CYS(6) DNA BINDING DOMAIN (EUROFUNG)"/>
    <property type="match status" value="1"/>
</dbReference>
<keyword evidence="5" id="KW-0539">Nucleus</keyword>
<feature type="region of interest" description="Disordered" evidence="6">
    <location>
        <begin position="134"/>
        <end position="153"/>
    </location>
</feature>